<dbReference type="InterPro" id="IPR044023">
    <property type="entry name" value="Ig_7"/>
</dbReference>
<dbReference type="Pfam" id="PF19081">
    <property type="entry name" value="Ig_7"/>
    <property type="match status" value="2"/>
</dbReference>
<dbReference type="AlphaFoldDB" id="A0A173MLJ7"/>
<evidence type="ECO:0000313" key="3">
    <source>
        <dbReference type="EMBL" id="SIT33440.1"/>
    </source>
</evidence>
<dbReference type="RefSeq" id="WP_076382222.1">
    <property type="nucleotide sequence ID" value="NZ_AP017422.1"/>
</dbReference>
<proteinExistence type="predicted"/>
<dbReference type="NCBIfam" id="TIGR04131">
    <property type="entry name" value="Bac_Flav_CTERM"/>
    <property type="match status" value="1"/>
</dbReference>
<feature type="domain" description="Ig-like" evidence="2">
    <location>
        <begin position="321"/>
        <end position="405"/>
    </location>
</feature>
<dbReference type="EMBL" id="FTOR01000012">
    <property type="protein sequence ID" value="SIT33440.1"/>
    <property type="molecule type" value="Genomic_DNA"/>
</dbReference>
<keyword evidence="4" id="KW-1185">Reference proteome</keyword>
<evidence type="ECO:0000313" key="4">
    <source>
        <dbReference type="Proteomes" id="UP000186917"/>
    </source>
</evidence>
<organism evidence="3 4">
    <name type="scientific">Filimonas lacunae</name>
    <dbReference type="NCBI Taxonomy" id="477680"/>
    <lineage>
        <taxon>Bacteria</taxon>
        <taxon>Pseudomonadati</taxon>
        <taxon>Bacteroidota</taxon>
        <taxon>Chitinophagia</taxon>
        <taxon>Chitinophagales</taxon>
        <taxon>Chitinophagaceae</taxon>
        <taxon>Filimonas</taxon>
    </lineage>
</organism>
<dbReference type="STRING" id="477680.SAMN05421788_112157"/>
<dbReference type="Proteomes" id="UP000186917">
    <property type="component" value="Unassembled WGS sequence"/>
</dbReference>
<evidence type="ECO:0000259" key="2">
    <source>
        <dbReference type="Pfam" id="PF19081"/>
    </source>
</evidence>
<keyword evidence="1" id="KW-0732">Signal</keyword>
<dbReference type="OrthoDB" id="5726170at2"/>
<sequence>MKNCLSGLLFLLLSAYASGQTFSPIAVTGFNHDVIAEGTGSSSLTTTTKEMDAISISNNVICTKQFAAANGGPTWFGIPNDGLIANGTRTWQLAGYTGNNTLSLLTQESGTLALTTPDIYGRITLLATSTEGNSTLTVTFNFDDGTTTQFTSQVFSDWFNITTNVAIAGYGRVKRQNGPFAAGDWDGSSTNPRMYFKDYLLPCFKKLVSISFKNNSSTIAGSGSFRTYIFAVGGLKSPVPTKPVAADVSLCAVGPATLTVSNTSSDFTYGWSTLAGATLATSATGTFTTGTVTSDSTFYVGGINNIGCVGERTPVKVIILPKVPSPKTDTAKLCGASTATITVTDPNSALTYNWFSSAAGGTVIGTGTSFTSGTVSSDSAFYVVAVSSANCASEVTQAKVIFVNPPSPPVVDDINVCPGSSATLTVDNAQSGIVYEWFDAATGGTSLGTGTSYTFPYSSGATTYYVSASTNSSCVSTRTAVTATALTAIAKPVVTATSIGIDEVTFTWGLVSGAIGYEVSVDGGAYQTPSSGSGANATTHTVKVTGSQQATVSISVIALGQQECQNSAPGLASAKLLAKEVYVPNAFTPNGDGKNDEFKVYGNGIATIQLKIFNQWGELVFTTSDVNKAWDGTFNGKQQPVGVYIYAVKLVLTTGEEVVRKGDINLVR</sequence>
<accession>A0A173MLJ7</accession>
<feature type="signal peptide" evidence="1">
    <location>
        <begin position="1"/>
        <end position="19"/>
    </location>
</feature>
<protein>
    <submittedName>
        <fullName evidence="3">Gliding motility-associated C-terminal domain-containing protein</fullName>
    </submittedName>
</protein>
<evidence type="ECO:0000256" key="1">
    <source>
        <dbReference type="SAM" id="SignalP"/>
    </source>
</evidence>
<feature type="chain" id="PRO_5030023135" evidence="1">
    <location>
        <begin position="20"/>
        <end position="668"/>
    </location>
</feature>
<feature type="domain" description="Ig-like" evidence="2">
    <location>
        <begin position="406"/>
        <end position="484"/>
    </location>
</feature>
<dbReference type="KEGG" id="fln:FLA_4386"/>
<reference evidence="4" key="1">
    <citation type="submission" date="2017-01" db="EMBL/GenBank/DDBJ databases">
        <authorList>
            <person name="Varghese N."/>
            <person name="Submissions S."/>
        </authorList>
    </citation>
    <scope>NUCLEOTIDE SEQUENCE [LARGE SCALE GENOMIC DNA]</scope>
    <source>
        <strain evidence="4">DSM 21054</strain>
    </source>
</reference>
<dbReference type="Pfam" id="PF13585">
    <property type="entry name" value="CHU_C"/>
    <property type="match status" value="1"/>
</dbReference>
<dbReference type="InterPro" id="IPR026341">
    <property type="entry name" value="T9SS_type_B"/>
</dbReference>
<gene>
    <name evidence="3" type="ORF">SAMN05421788_112157</name>
</gene>
<name>A0A173MLJ7_9BACT</name>